<dbReference type="InterPro" id="IPR000905">
    <property type="entry name" value="Gcp-like_dom"/>
</dbReference>
<evidence type="ECO:0000313" key="2">
    <source>
        <dbReference type="EMBL" id="SDB28807.1"/>
    </source>
</evidence>
<dbReference type="EMBL" id="FMXO01000007">
    <property type="protein sequence ID" value="SDB28807.1"/>
    <property type="molecule type" value="Genomic_DNA"/>
</dbReference>
<protein>
    <submittedName>
        <fullName evidence="2">tRNA threonylcarbamoyl adenosine modification protein YeaZ</fullName>
    </submittedName>
</protein>
<dbReference type="OrthoDB" id="9809995at2"/>
<dbReference type="RefSeq" id="WP_161946219.1">
    <property type="nucleotide sequence ID" value="NZ_FMXO01000007.1"/>
</dbReference>
<gene>
    <name evidence="2" type="ORF">SAMN05660653_01375</name>
</gene>
<organism evidence="2 3">
    <name type="scientific">Desulfonatronum thiosulfatophilum</name>
    <dbReference type="NCBI Taxonomy" id="617002"/>
    <lineage>
        <taxon>Bacteria</taxon>
        <taxon>Pseudomonadati</taxon>
        <taxon>Thermodesulfobacteriota</taxon>
        <taxon>Desulfovibrionia</taxon>
        <taxon>Desulfovibrionales</taxon>
        <taxon>Desulfonatronaceae</taxon>
        <taxon>Desulfonatronum</taxon>
    </lineage>
</organism>
<dbReference type="NCBIfam" id="TIGR03725">
    <property type="entry name" value="T6A_YeaZ"/>
    <property type="match status" value="1"/>
</dbReference>
<dbReference type="InterPro" id="IPR022496">
    <property type="entry name" value="T6A_TsaB"/>
</dbReference>
<accession>A0A1G6C7G1</accession>
<evidence type="ECO:0000313" key="3">
    <source>
        <dbReference type="Proteomes" id="UP000198771"/>
    </source>
</evidence>
<dbReference type="Pfam" id="PF00814">
    <property type="entry name" value="TsaD"/>
    <property type="match status" value="1"/>
</dbReference>
<dbReference type="SUPFAM" id="SSF53067">
    <property type="entry name" value="Actin-like ATPase domain"/>
    <property type="match status" value="1"/>
</dbReference>
<keyword evidence="3" id="KW-1185">Reference proteome</keyword>
<evidence type="ECO:0000259" key="1">
    <source>
        <dbReference type="Pfam" id="PF00814"/>
    </source>
</evidence>
<dbReference type="AlphaFoldDB" id="A0A1G6C7G1"/>
<proteinExistence type="predicted"/>
<sequence>MKDKLLLVLNGAEERVQIVLARGGSLVLHQEWAAPARVMRFLVPALEHALSMLELRMRDVSGIACVRGPGNFTGLRLCLATTYGLAMGAGLPMAGLDYMPALAAGPGPMLHGRLAVLTHARSNQVNCQLFRVPDMTPLSQPETLALDDPSSLEPLLDSAADTAAGPLHVLGSGVRRNLAALQALLPQARFLDSSWDNPRPEVLIRQTLAVRFSFDPVEPLYLRPCDAEENLEVFAAKRGISPLEARDRLRVAMEGET</sequence>
<dbReference type="Proteomes" id="UP000198771">
    <property type="component" value="Unassembled WGS sequence"/>
</dbReference>
<name>A0A1G6C7G1_9BACT</name>
<dbReference type="STRING" id="617002.SAMN05660653_01375"/>
<dbReference type="Gene3D" id="3.30.420.40">
    <property type="match status" value="2"/>
</dbReference>
<feature type="domain" description="Gcp-like" evidence="1">
    <location>
        <begin position="42"/>
        <end position="128"/>
    </location>
</feature>
<reference evidence="2 3" key="1">
    <citation type="submission" date="2016-10" db="EMBL/GenBank/DDBJ databases">
        <authorList>
            <person name="de Groot N.N."/>
        </authorList>
    </citation>
    <scope>NUCLEOTIDE SEQUENCE [LARGE SCALE GENOMIC DNA]</scope>
    <source>
        <strain evidence="2 3">ASO4-2</strain>
    </source>
</reference>
<dbReference type="InterPro" id="IPR043129">
    <property type="entry name" value="ATPase_NBD"/>
</dbReference>
<dbReference type="GO" id="GO:0002949">
    <property type="term" value="P:tRNA threonylcarbamoyladenosine modification"/>
    <property type="evidence" value="ECO:0007669"/>
    <property type="project" value="InterPro"/>
</dbReference>